<name>D0R3W5_LACJF</name>
<proteinExistence type="inferred from homology"/>
<accession>D0R3W5</accession>
<protein>
    <recommendedName>
        <fullName evidence="4 7">Signal peptidase I</fullName>
        <ecNumber evidence="4 7">3.4.21.89</ecNumber>
    </recommendedName>
</protein>
<sequence length="197" mass="22864">MQKLRSKNMSKHKTESAESFGHWLLQVFILAIIIIGLYLVVFRFLLANETISGPSMQPAFENNDRVIAVRHSKLSRGDIVILKAPDEPGALYIKRIIGVPGDSIKSKNDVMYINGKAIKEPYFTEYKKKLSKGQLYTNNFSLEQLYHVKRVPKNCYFVMGDHRNVSKDSRMIGFIKRQDIIGEVKLRYFPFNQINWY</sequence>
<keyword evidence="7" id="KW-0812">Transmembrane</keyword>
<dbReference type="GO" id="GO:0009003">
    <property type="term" value="F:signal peptidase activity"/>
    <property type="evidence" value="ECO:0007669"/>
    <property type="project" value="UniProtKB-EC"/>
</dbReference>
<feature type="active site" evidence="6">
    <location>
        <position position="55"/>
    </location>
</feature>
<dbReference type="HOGENOM" id="CLU_028723_5_0_9"/>
<feature type="transmembrane region" description="Helical" evidence="7">
    <location>
        <begin position="20"/>
        <end position="46"/>
    </location>
</feature>
<dbReference type="Gene3D" id="2.10.109.10">
    <property type="entry name" value="Umud Fragment, subunit A"/>
    <property type="match status" value="1"/>
</dbReference>
<dbReference type="Proteomes" id="UP000002627">
    <property type="component" value="Chromosome"/>
</dbReference>
<evidence type="ECO:0000313" key="9">
    <source>
        <dbReference type="EMBL" id="CAX66778.1"/>
    </source>
</evidence>
<keyword evidence="5 7" id="KW-0378">Hydrolase</keyword>
<dbReference type="InterPro" id="IPR019758">
    <property type="entry name" value="Pept_S26A_signal_pept_1_CS"/>
</dbReference>
<dbReference type="EMBL" id="FN298497">
    <property type="protein sequence ID" value="CAX66778.1"/>
    <property type="molecule type" value="Genomic_DNA"/>
</dbReference>
<dbReference type="GO" id="GO:0006465">
    <property type="term" value="P:signal peptide processing"/>
    <property type="evidence" value="ECO:0007669"/>
    <property type="project" value="InterPro"/>
</dbReference>
<dbReference type="InterPro" id="IPR000223">
    <property type="entry name" value="Pept_S26A_signal_pept_1"/>
</dbReference>
<keyword evidence="7" id="KW-0645">Protease</keyword>
<evidence type="ECO:0000313" key="10">
    <source>
        <dbReference type="Proteomes" id="UP000002627"/>
    </source>
</evidence>
<dbReference type="InterPro" id="IPR036286">
    <property type="entry name" value="LexA/Signal_pep-like_sf"/>
</dbReference>
<dbReference type="EC" id="3.4.21.89" evidence="4 7"/>
<dbReference type="PANTHER" id="PTHR43390">
    <property type="entry name" value="SIGNAL PEPTIDASE I"/>
    <property type="match status" value="1"/>
</dbReference>
<evidence type="ECO:0000256" key="4">
    <source>
        <dbReference type="ARBA" id="ARBA00013208"/>
    </source>
</evidence>
<keyword evidence="7" id="KW-0472">Membrane</keyword>
<keyword evidence="7" id="KW-1133">Transmembrane helix</keyword>
<dbReference type="Pfam" id="PF10502">
    <property type="entry name" value="Peptidase_S26"/>
    <property type="match status" value="1"/>
</dbReference>
<keyword evidence="10" id="KW-1185">Reference proteome</keyword>
<dbReference type="PROSITE" id="PS00761">
    <property type="entry name" value="SPASE_I_3"/>
    <property type="match status" value="1"/>
</dbReference>
<evidence type="ECO:0000256" key="6">
    <source>
        <dbReference type="PIRSR" id="PIRSR600223-1"/>
    </source>
</evidence>
<reference evidence="9 10" key="1">
    <citation type="journal article" date="2009" name="J. Bacteriol.">
        <title>Complete genome sequence of Lactobacillus johnsonii FI9785, a competitive exclusion agent against pathogens in poultry.</title>
        <authorList>
            <person name="Wegmann U."/>
            <person name="Overweg K."/>
            <person name="Horn N."/>
            <person name="Goesmann A."/>
            <person name="Narbad A."/>
            <person name="Gasson M.J."/>
            <person name="Shearman C."/>
        </authorList>
    </citation>
    <scope>NUCLEOTIDE SEQUENCE [LARGE SCALE GENOMIC DNA]</scope>
    <source>
        <strain evidence="9 10">FI9785</strain>
    </source>
</reference>
<evidence type="ECO:0000256" key="2">
    <source>
        <dbReference type="ARBA" id="ARBA00004401"/>
    </source>
</evidence>
<dbReference type="PANTHER" id="PTHR43390:SF1">
    <property type="entry name" value="CHLOROPLAST PROCESSING PEPTIDASE"/>
    <property type="match status" value="1"/>
</dbReference>
<evidence type="ECO:0000256" key="1">
    <source>
        <dbReference type="ARBA" id="ARBA00000677"/>
    </source>
</evidence>
<dbReference type="AlphaFoldDB" id="D0R3W5"/>
<dbReference type="InterPro" id="IPR019533">
    <property type="entry name" value="Peptidase_S26"/>
</dbReference>
<evidence type="ECO:0000256" key="3">
    <source>
        <dbReference type="ARBA" id="ARBA00009370"/>
    </source>
</evidence>
<comment type="catalytic activity">
    <reaction evidence="1 7">
        <text>Cleavage of hydrophobic, N-terminal signal or leader sequences from secreted and periplasmic proteins.</text>
        <dbReference type="EC" id="3.4.21.89"/>
    </reaction>
</comment>
<dbReference type="GO" id="GO:0005886">
    <property type="term" value="C:plasma membrane"/>
    <property type="evidence" value="ECO:0007669"/>
    <property type="project" value="UniProtKB-SubCell"/>
</dbReference>
<dbReference type="NCBIfam" id="TIGR02227">
    <property type="entry name" value="sigpep_I_bact"/>
    <property type="match status" value="1"/>
</dbReference>
<comment type="similarity">
    <text evidence="3 7">Belongs to the peptidase S26 family.</text>
</comment>
<feature type="domain" description="Peptidase S26" evidence="8">
    <location>
        <begin position="26"/>
        <end position="189"/>
    </location>
</feature>
<evidence type="ECO:0000259" key="8">
    <source>
        <dbReference type="Pfam" id="PF10502"/>
    </source>
</evidence>
<dbReference type="CDD" id="cd06530">
    <property type="entry name" value="S26_SPase_I"/>
    <property type="match status" value="1"/>
</dbReference>
<evidence type="ECO:0000256" key="5">
    <source>
        <dbReference type="ARBA" id="ARBA00022801"/>
    </source>
</evidence>
<dbReference type="SUPFAM" id="SSF51306">
    <property type="entry name" value="LexA/Signal peptidase"/>
    <property type="match status" value="1"/>
</dbReference>
<gene>
    <name evidence="9" type="primary">sip1</name>
    <name evidence="9" type="ordered locus">FI9785_908</name>
</gene>
<evidence type="ECO:0000256" key="7">
    <source>
        <dbReference type="RuleBase" id="RU362042"/>
    </source>
</evidence>
<organism evidence="9 10">
    <name type="scientific">Lactobacillus johnsonii (strain FI9785)</name>
    <dbReference type="NCBI Taxonomy" id="633699"/>
    <lineage>
        <taxon>Bacteria</taxon>
        <taxon>Bacillati</taxon>
        <taxon>Bacillota</taxon>
        <taxon>Bacilli</taxon>
        <taxon>Lactobacillales</taxon>
        <taxon>Lactobacillaceae</taxon>
        <taxon>Lactobacillus</taxon>
    </lineage>
</organism>
<dbReference type="GO" id="GO:0004252">
    <property type="term" value="F:serine-type endopeptidase activity"/>
    <property type="evidence" value="ECO:0007669"/>
    <property type="project" value="InterPro"/>
</dbReference>
<feature type="active site" evidence="6">
    <location>
        <position position="94"/>
    </location>
</feature>
<comment type="subcellular location">
    <subcellularLocation>
        <location evidence="2">Cell membrane</location>
        <topology evidence="2">Single-pass type II membrane protein</topology>
    </subcellularLocation>
    <subcellularLocation>
        <location evidence="7">Membrane</location>
        <topology evidence="7">Single-pass type II membrane protein</topology>
    </subcellularLocation>
</comment>
<dbReference type="KEGG" id="ljf:FI9785_908"/>
<dbReference type="PRINTS" id="PR00727">
    <property type="entry name" value="LEADERPTASE"/>
</dbReference>